<evidence type="ECO:0000259" key="2">
    <source>
        <dbReference type="PROSITE" id="PS51186"/>
    </source>
</evidence>
<dbReference type="PROSITE" id="PS51186">
    <property type="entry name" value="GNAT"/>
    <property type="match status" value="1"/>
</dbReference>
<dbReference type="InterPro" id="IPR016181">
    <property type="entry name" value="Acyl_CoA_acyltransferase"/>
</dbReference>
<dbReference type="PANTHER" id="PTHR43441:SF6">
    <property type="entry name" value="N-ACETYLTRANSFERASE DOMAIN-CONTAINING PROTEIN"/>
    <property type="match status" value="1"/>
</dbReference>
<dbReference type="EMBL" id="BNDY01000013">
    <property type="protein sequence ID" value="GHI39518.1"/>
    <property type="molecule type" value="Genomic_DNA"/>
</dbReference>
<dbReference type="Pfam" id="PF13302">
    <property type="entry name" value="Acetyltransf_3"/>
    <property type="match status" value="1"/>
</dbReference>
<protein>
    <recommendedName>
        <fullName evidence="2">N-acetyltransferase domain-containing protein</fullName>
    </recommendedName>
</protein>
<dbReference type="InterPro" id="IPR051908">
    <property type="entry name" value="Ribosomal_N-acetyltransferase"/>
</dbReference>
<dbReference type="RefSeq" id="WP_189965168.1">
    <property type="nucleotide sequence ID" value="NZ_BMUA01000012.1"/>
</dbReference>
<dbReference type="Proteomes" id="UP001050808">
    <property type="component" value="Unassembled WGS sequence"/>
</dbReference>
<feature type="region of interest" description="Disordered" evidence="1">
    <location>
        <begin position="148"/>
        <end position="181"/>
    </location>
</feature>
<evidence type="ECO:0000313" key="3">
    <source>
        <dbReference type="EMBL" id="GHI39518.1"/>
    </source>
</evidence>
<accession>A0ABQ3QQG1</accession>
<organism evidence="3 4">
    <name type="scientific">Streptomyces violascens</name>
    <dbReference type="NCBI Taxonomy" id="67381"/>
    <lineage>
        <taxon>Bacteria</taxon>
        <taxon>Bacillati</taxon>
        <taxon>Actinomycetota</taxon>
        <taxon>Actinomycetes</taxon>
        <taxon>Kitasatosporales</taxon>
        <taxon>Streptomycetaceae</taxon>
        <taxon>Streptomyces</taxon>
    </lineage>
</organism>
<feature type="compositionally biased region" description="Basic and acidic residues" evidence="1">
    <location>
        <begin position="161"/>
        <end position="171"/>
    </location>
</feature>
<keyword evidence="4" id="KW-1185">Reference proteome</keyword>
<reference evidence="3" key="1">
    <citation type="submission" date="2024-05" db="EMBL/GenBank/DDBJ databases">
        <title>Whole genome shotgun sequence of Streptomyces violascens NBRC 12920.</title>
        <authorList>
            <person name="Komaki H."/>
            <person name="Tamura T."/>
        </authorList>
    </citation>
    <scope>NUCLEOTIDE SEQUENCE</scope>
    <source>
        <strain evidence="3">NBRC 12920</strain>
    </source>
</reference>
<dbReference type="Gene3D" id="3.40.630.30">
    <property type="match status" value="1"/>
</dbReference>
<dbReference type="SUPFAM" id="SSF55729">
    <property type="entry name" value="Acyl-CoA N-acyltransferases (Nat)"/>
    <property type="match status" value="1"/>
</dbReference>
<name>A0ABQ3QQG1_9ACTN</name>
<sequence length="181" mass="19688">MLPVTVQADRLALHELTRASAAELQDGGDGGWEWAPGGPHEGSRFAAGKMLAGMETGRHRDGWGAYVMVRTEDDRAIGGIGFHGPPEDGRVEIGYDLAESARGQGYATESVRALTAWALAQPDVETVYATTDEDNTASQRVLERAGFRRIGDTPRPIGGREAQHLFERNRCEPNPFGQNRD</sequence>
<feature type="domain" description="N-acetyltransferase" evidence="2">
    <location>
        <begin position="11"/>
        <end position="172"/>
    </location>
</feature>
<dbReference type="InterPro" id="IPR000182">
    <property type="entry name" value="GNAT_dom"/>
</dbReference>
<dbReference type="PANTHER" id="PTHR43441">
    <property type="entry name" value="RIBOSOMAL-PROTEIN-SERINE ACETYLTRANSFERASE"/>
    <property type="match status" value="1"/>
</dbReference>
<evidence type="ECO:0000313" key="4">
    <source>
        <dbReference type="Proteomes" id="UP001050808"/>
    </source>
</evidence>
<evidence type="ECO:0000256" key="1">
    <source>
        <dbReference type="SAM" id="MobiDB-lite"/>
    </source>
</evidence>
<proteinExistence type="predicted"/>
<gene>
    <name evidence="3" type="ORF">Sviol_39260</name>
</gene>
<comment type="caution">
    <text evidence="3">The sequence shown here is derived from an EMBL/GenBank/DDBJ whole genome shotgun (WGS) entry which is preliminary data.</text>
</comment>